<evidence type="ECO:0000313" key="2">
    <source>
        <dbReference type="Proteomes" id="UP001629059"/>
    </source>
</evidence>
<dbReference type="RefSeq" id="WP_408074546.1">
    <property type="nucleotide sequence ID" value="NZ_JBELQB010000005.1"/>
</dbReference>
<name>A0ABW8YBF8_9FLAO</name>
<proteinExistence type="predicted"/>
<comment type="caution">
    <text evidence="1">The sequence shown here is derived from an EMBL/GenBank/DDBJ whole genome shotgun (WGS) entry which is preliminary data.</text>
</comment>
<organism evidence="1 2">
    <name type="scientific">Flavobacterium rhizophilum</name>
    <dbReference type="NCBI Taxonomy" id="3163296"/>
    <lineage>
        <taxon>Bacteria</taxon>
        <taxon>Pseudomonadati</taxon>
        <taxon>Bacteroidota</taxon>
        <taxon>Flavobacteriia</taxon>
        <taxon>Flavobacteriales</taxon>
        <taxon>Flavobacteriaceae</taxon>
        <taxon>Flavobacterium</taxon>
    </lineage>
</organism>
<reference evidence="1 2" key="1">
    <citation type="submission" date="2024-06" db="EMBL/GenBank/DDBJ databases">
        <authorList>
            <person name="Kaempfer P."/>
            <person name="Viver T."/>
        </authorList>
    </citation>
    <scope>NUCLEOTIDE SEQUENCE [LARGE SCALE GENOMIC DNA]</scope>
    <source>
        <strain evidence="1 2">ST-75</strain>
    </source>
</reference>
<evidence type="ECO:0000313" key="1">
    <source>
        <dbReference type="EMBL" id="MFL9837551.1"/>
    </source>
</evidence>
<dbReference type="EMBL" id="JBELQB010000005">
    <property type="protein sequence ID" value="MFL9837551.1"/>
    <property type="molecule type" value="Genomic_DNA"/>
</dbReference>
<keyword evidence="2" id="KW-1185">Reference proteome</keyword>
<gene>
    <name evidence="1" type="ORF">ABS768_08585</name>
</gene>
<dbReference type="Proteomes" id="UP001629059">
    <property type="component" value="Unassembled WGS sequence"/>
</dbReference>
<accession>A0ABW8YBF8</accession>
<sequence length="201" mass="23889">MTKEDFIATAYRYFPRSIHSILDIELYMTTPEFTRLANLCGLMERRQEEGEFNDFYNEIKSVNNPENFRLVHRFHVNDRCHNLHFVERRGTILHSLCLNVSTVVPYYTTYVIEWDIKEKLQDPPDPFRMTRDYPKKAVIVSEEDKAVLDKMAKVTESTFGYKSFPEDLLTEIIPDINIETIKMGEFTFFNAFFLDDYHVFP</sequence>
<protein>
    <submittedName>
        <fullName evidence="1">Uncharacterized protein</fullName>
    </submittedName>
</protein>